<reference evidence="10 11" key="1">
    <citation type="journal article" date="2018" name="Mol. Biol. Evol.">
        <title>Broad Genomic Sampling Reveals a Smut Pathogenic Ancestry of the Fungal Clade Ustilaginomycotina.</title>
        <authorList>
            <person name="Kijpornyongpan T."/>
            <person name="Mondo S.J."/>
            <person name="Barry K."/>
            <person name="Sandor L."/>
            <person name="Lee J."/>
            <person name="Lipzen A."/>
            <person name="Pangilinan J."/>
            <person name="LaButti K."/>
            <person name="Hainaut M."/>
            <person name="Henrissat B."/>
            <person name="Grigoriev I.V."/>
            <person name="Spatafora J.W."/>
            <person name="Aime M.C."/>
        </authorList>
    </citation>
    <scope>NUCLEOTIDE SEQUENCE [LARGE SCALE GENOMIC DNA]</scope>
    <source>
        <strain evidence="10 11">MCA 4186</strain>
    </source>
</reference>
<dbReference type="GO" id="GO:0004601">
    <property type="term" value="F:peroxidase activity"/>
    <property type="evidence" value="ECO:0007669"/>
    <property type="project" value="UniProtKB-KW"/>
</dbReference>
<evidence type="ECO:0000256" key="7">
    <source>
        <dbReference type="ARBA" id="ARBA00025795"/>
    </source>
</evidence>
<dbReference type="PANTHER" id="PTHR33577:SF1">
    <property type="entry name" value="HEME HALOPEROXIDASE FAMILY PROFILE DOMAIN-CONTAINING PROTEIN"/>
    <property type="match status" value="1"/>
</dbReference>
<accession>A0A316YYZ0</accession>
<comment type="similarity">
    <text evidence="7">Belongs to the chloroperoxidase family.</text>
</comment>
<dbReference type="InterPro" id="IPR000028">
    <property type="entry name" value="Chloroperoxidase"/>
</dbReference>
<dbReference type="Proteomes" id="UP000245946">
    <property type="component" value="Unassembled WGS sequence"/>
</dbReference>
<gene>
    <name evidence="10" type="ORF">FA09DRAFT_323723</name>
</gene>
<dbReference type="Pfam" id="PF01328">
    <property type="entry name" value="Peroxidase_2"/>
    <property type="match status" value="1"/>
</dbReference>
<evidence type="ECO:0000256" key="3">
    <source>
        <dbReference type="ARBA" id="ARBA00022617"/>
    </source>
</evidence>
<sequence>MKRDCRTCCHEVNPKKYAVPDNFGLPRAPLSQQPFDAKLQTISLSGEHEWRAPGPDDQRGPCPGLNAAANHGYLPRDGIATRETVINGLHEMTGLSTDALVFLETTTSFFDGDPVSGKWSIGGRTPKSALLGPLQNALLGEQSGICGLGHLKSEGDASITRGDFLQPTGENSNCRSYPKFFKELIDLAQEMNGDNEYKGQITPRVMAEHQHRRKLHSIANNPNYYSPAFAGIAFTPAAHHFVVAMMATRNETQPEGVTAIPELMEWFSYTGDPSSVDTLTYKYGYERIPSTYKRRHPANQWTLADIVAAVAQQAVAYPSTTGVGGNTGTVNSFAGIDLGDLTGGAYNAQALQDPYKLGCFISNTIQSQAPTALQGLLSGSQLQAALDSISTKLNPMLDQSFGACTALFGDNRKPKGRTERDIAGSKYPGLTQKVDDSRAYSEQP</sequence>
<keyword evidence="4" id="KW-0479">Metal-binding</keyword>
<dbReference type="OrthoDB" id="407298at2759"/>
<dbReference type="RefSeq" id="XP_025594966.1">
    <property type="nucleotide sequence ID" value="XM_025741098.1"/>
</dbReference>
<keyword evidence="11" id="KW-1185">Reference proteome</keyword>
<evidence type="ECO:0000256" key="6">
    <source>
        <dbReference type="ARBA" id="ARBA00023004"/>
    </source>
</evidence>
<keyword evidence="5" id="KW-0560">Oxidoreductase</keyword>
<protein>
    <submittedName>
        <fullName evidence="10">Cloroperoxidase</fullName>
    </submittedName>
</protein>
<keyword evidence="2 10" id="KW-0575">Peroxidase</keyword>
<feature type="compositionally biased region" description="Basic and acidic residues" evidence="8">
    <location>
        <begin position="433"/>
        <end position="444"/>
    </location>
</feature>
<proteinExistence type="inferred from homology"/>
<evidence type="ECO:0000256" key="8">
    <source>
        <dbReference type="SAM" id="MobiDB-lite"/>
    </source>
</evidence>
<evidence type="ECO:0000256" key="5">
    <source>
        <dbReference type="ARBA" id="ARBA00023002"/>
    </source>
</evidence>
<comment type="cofactor">
    <cofactor evidence="1">
        <name>heme b</name>
        <dbReference type="ChEBI" id="CHEBI:60344"/>
    </cofactor>
</comment>
<dbReference type="AlphaFoldDB" id="A0A316YYZ0"/>
<dbReference type="GeneID" id="37268642"/>
<evidence type="ECO:0000313" key="11">
    <source>
        <dbReference type="Proteomes" id="UP000245946"/>
    </source>
</evidence>
<evidence type="ECO:0000256" key="2">
    <source>
        <dbReference type="ARBA" id="ARBA00022559"/>
    </source>
</evidence>
<dbReference type="GO" id="GO:0046872">
    <property type="term" value="F:metal ion binding"/>
    <property type="evidence" value="ECO:0007669"/>
    <property type="project" value="UniProtKB-KW"/>
</dbReference>
<evidence type="ECO:0000256" key="4">
    <source>
        <dbReference type="ARBA" id="ARBA00022723"/>
    </source>
</evidence>
<feature type="compositionally biased region" description="Basic and acidic residues" evidence="8">
    <location>
        <begin position="410"/>
        <end position="423"/>
    </location>
</feature>
<feature type="domain" description="Heme haloperoxidase family profile" evidence="9">
    <location>
        <begin position="46"/>
        <end position="308"/>
    </location>
</feature>
<evidence type="ECO:0000259" key="9">
    <source>
        <dbReference type="PROSITE" id="PS51405"/>
    </source>
</evidence>
<dbReference type="PROSITE" id="PS51405">
    <property type="entry name" value="HEME_HALOPEROXIDASE"/>
    <property type="match status" value="1"/>
</dbReference>
<dbReference type="PANTHER" id="PTHR33577">
    <property type="entry name" value="STERIGMATOCYSTIN BIOSYNTHESIS PEROXIDASE STCC-RELATED"/>
    <property type="match status" value="1"/>
</dbReference>
<evidence type="ECO:0000256" key="1">
    <source>
        <dbReference type="ARBA" id="ARBA00001970"/>
    </source>
</evidence>
<evidence type="ECO:0000313" key="10">
    <source>
        <dbReference type="EMBL" id="PWN94687.1"/>
    </source>
</evidence>
<dbReference type="Gene3D" id="1.10.489.10">
    <property type="entry name" value="Chloroperoxidase-like"/>
    <property type="match status" value="1"/>
</dbReference>
<name>A0A316YYZ0_9BASI</name>
<dbReference type="EMBL" id="KZ819310">
    <property type="protein sequence ID" value="PWN94687.1"/>
    <property type="molecule type" value="Genomic_DNA"/>
</dbReference>
<dbReference type="InterPro" id="IPR036851">
    <property type="entry name" value="Chloroperoxidase-like_sf"/>
</dbReference>
<keyword evidence="3" id="KW-0349">Heme</keyword>
<organism evidence="10 11">
    <name type="scientific">Tilletiopsis washingtonensis</name>
    <dbReference type="NCBI Taxonomy" id="58919"/>
    <lineage>
        <taxon>Eukaryota</taxon>
        <taxon>Fungi</taxon>
        <taxon>Dikarya</taxon>
        <taxon>Basidiomycota</taxon>
        <taxon>Ustilaginomycotina</taxon>
        <taxon>Exobasidiomycetes</taxon>
        <taxon>Entylomatales</taxon>
        <taxon>Entylomatales incertae sedis</taxon>
        <taxon>Tilletiopsis</taxon>
    </lineage>
</organism>
<feature type="region of interest" description="Disordered" evidence="8">
    <location>
        <begin position="410"/>
        <end position="444"/>
    </location>
</feature>
<keyword evidence="6" id="KW-0408">Iron</keyword>
<dbReference type="SUPFAM" id="SSF47571">
    <property type="entry name" value="Cloroperoxidase"/>
    <property type="match status" value="1"/>
</dbReference>